<dbReference type="AlphaFoldDB" id="W1PNA3"/>
<dbReference type="HOGENOM" id="CLU_2641414_0_0_1"/>
<evidence type="ECO:0000313" key="2">
    <source>
        <dbReference type="EMBL" id="ERN09171.1"/>
    </source>
</evidence>
<keyword evidence="1" id="KW-1133">Transmembrane helix</keyword>
<keyword evidence="1" id="KW-0472">Membrane</keyword>
<protein>
    <submittedName>
        <fullName evidence="2">Uncharacterized protein</fullName>
    </submittedName>
</protein>
<name>W1PNA3_AMBTC</name>
<sequence length="77" mass="8829">MAELQSSRPYPPPPWLQPSRCLPDFLQSVNLKYVKLGYHYLIAQLLTFLLIPLMAVILVQASQMNPVSLVFLFFLHA</sequence>
<evidence type="ECO:0000256" key="1">
    <source>
        <dbReference type="SAM" id="Phobius"/>
    </source>
</evidence>
<keyword evidence="1" id="KW-0812">Transmembrane</keyword>
<dbReference type="EMBL" id="KI393051">
    <property type="protein sequence ID" value="ERN09171.1"/>
    <property type="molecule type" value="Genomic_DNA"/>
</dbReference>
<dbReference type="Proteomes" id="UP000017836">
    <property type="component" value="Unassembled WGS sequence"/>
</dbReference>
<organism evidence="2 3">
    <name type="scientific">Amborella trichopoda</name>
    <dbReference type="NCBI Taxonomy" id="13333"/>
    <lineage>
        <taxon>Eukaryota</taxon>
        <taxon>Viridiplantae</taxon>
        <taxon>Streptophyta</taxon>
        <taxon>Embryophyta</taxon>
        <taxon>Tracheophyta</taxon>
        <taxon>Spermatophyta</taxon>
        <taxon>Magnoliopsida</taxon>
        <taxon>Amborellales</taxon>
        <taxon>Amborellaceae</taxon>
        <taxon>Amborella</taxon>
    </lineage>
</organism>
<accession>W1PNA3</accession>
<evidence type="ECO:0000313" key="3">
    <source>
        <dbReference type="Proteomes" id="UP000017836"/>
    </source>
</evidence>
<reference evidence="3" key="1">
    <citation type="journal article" date="2013" name="Science">
        <title>The Amborella genome and the evolution of flowering plants.</title>
        <authorList>
            <consortium name="Amborella Genome Project"/>
        </authorList>
    </citation>
    <scope>NUCLEOTIDE SEQUENCE [LARGE SCALE GENOMIC DNA]</scope>
</reference>
<dbReference type="STRING" id="13333.W1PNA3"/>
<dbReference type="Gramene" id="ERN09171">
    <property type="protein sequence ID" value="ERN09171"/>
    <property type="gene ID" value="AMTR_s00014p00234810"/>
</dbReference>
<gene>
    <name evidence="2" type="ORF">AMTR_s00014p00234810</name>
</gene>
<feature type="transmembrane region" description="Helical" evidence="1">
    <location>
        <begin position="38"/>
        <end position="59"/>
    </location>
</feature>
<keyword evidence="3" id="KW-1185">Reference proteome</keyword>
<proteinExistence type="predicted"/>